<sequence>MDLPETVRVSVATRELIERREALQEQPHGLTLRSSGEEPPSFSVQLDSHPISARCEVAPGGRRGVVRFVGCPGGVPRPLVAVELDSPQGDDVQEGGCWLDGVEYFVPSRPTAPVVWKTPKDVVCGNFPELDPFADLDSDSDQP</sequence>
<dbReference type="InterPro" id="IPR036859">
    <property type="entry name" value="CAP-Gly_dom_sf"/>
</dbReference>
<protein>
    <submittedName>
        <fullName evidence="2">Uncharacterized protein</fullName>
    </submittedName>
</protein>
<dbReference type="SUPFAM" id="SSF74924">
    <property type="entry name" value="Cap-Gly domain"/>
    <property type="match status" value="1"/>
</dbReference>
<accession>A0A1Q9EXX7</accession>
<gene>
    <name evidence="2" type="ORF">AK812_SmicGene3794</name>
</gene>
<proteinExistence type="predicted"/>
<feature type="region of interest" description="Disordered" evidence="1">
    <location>
        <begin position="20"/>
        <end position="45"/>
    </location>
</feature>
<dbReference type="EMBL" id="LSRX01000045">
    <property type="protein sequence ID" value="OLQ12300.1"/>
    <property type="molecule type" value="Genomic_DNA"/>
</dbReference>
<dbReference type="AlphaFoldDB" id="A0A1Q9EXX7"/>
<organism evidence="2 3">
    <name type="scientific">Symbiodinium microadriaticum</name>
    <name type="common">Dinoflagellate</name>
    <name type="synonym">Zooxanthella microadriatica</name>
    <dbReference type="NCBI Taxonomy" id="2951"/>
    <lineage>
        <taxon>Eukaryota</taxon>
        <taxon>Sar</taxon>
        <taxon>Alveolata</taxon>
        <taxon>Dinophyceae</taxon>
        <taxon>Suessiales</taxon>
        <taxon>Symbiodiniaceae</taxon>
        <taxon>Symbiodinium</taxon>
    </lineage>
</organism>
<evidence type="ECO:0000313" key="3">
    <source>
        <dbReference type="Proteomes" id="UP000186817"/>
    </source>
</evidence>
<comment type="caution">
    <text evidence="2">The sequence shown here is derived from an EMBL/GenBank/DDBJ whole genome shotgun (WGS) entry which is preliminary data.</text>
</comment>
<dbReference type="OMA" id="HPISARC"/>
<name>A0A1Q9EXX7_SYMMI</name>
<evidence type="ECO:0000256" key="1">
    <source>
        <dbReference type="SAM" id="MobiDB-lite"/>
    </source>
</evidence>
<dbReference type="Gene3D" id="2.30.30.190">
    <property type="entry name" value="CAP Gly-rich-like domain"/>
    <property type="match status" value="1"/>
</dbReference>
<dbReference type="OrthoDB" id="2130750at2759"/>
<evidence type="ECO:0000313" key="2">
    <source>
        <dbReference type="EMBL" id="OLQ12300.1"/>
    </source>
</evidence>
<reference evidence="2 3" key="1">
    <citation type="submission" date="2016-02" db="EMBL/GenBank/DDBJ databases">
        <title>Genome analysis of coral dinoflagellate symbionts highlights evolutionary adaptations to a symbiotic lifestyle.</title>
        <authorList>
            <person name="Aranda M."/>
            <person name="Li Y."/>
            <person name="Liew Y.J."/>
            <person name="Baumgarten S."/>
            <person name="Simakov O."/>
            <person name="Wilson M."/>
            <person name="Piel J."/>
            <person name="Ashoor H."/>
            <person name="Bougouffa S."/>
            <person name="Bajic V.B."/>
            <person name="Ryu T."/>
            <person name="Ravasi T."/>
            <person name="Bayer T."/>
            <person name="Micklem G."/>
            <person name="Kim H."/>
            <person name="Bhak J."/>
            <person name="Lajeunesse T.C."/>
            <person name="Voolstra C.R."/>
        </authorList>
    </citation>
    <scope>NUCLEOTIDE SEQUENCE [LARGE SCALE GENOMIC DNA]</scope>
    <source>
        <strain evidence="2 3">CCMP2467</strain>
    </source>
</reference>
<keyword evidence="3" id="KW-1185">Reference proteome</keyword>
<dbReference type="Proteomes" id="UP000186817">
    <property type="component" value="Unassembled WGS sequence"/>
</dbReference>